<gene>
    <name evidence="1" type="ORF">LX16_0897</name>
</gene>
<proteinExistence type="predicted"/>
<sequence length="127" mass="13889">MRDRPRGLAAFLRKLTASEAELYAEQVRGECASLGCQPLDRLRRGDLVTVAGRISTVVFTPVASMPVLEAELFDGTGTVTLSWLGRRRIVGIEPGRRLTATGRIAVPEGDRKVIYNPDYTLIGDTSE</sequence>
<dbReference type="Gene3D" id="2.40.50.140">
    <property type="entry name" value="Nucleic acid-binding proteins"/>
    <property type="match status" value="1"/>
</dbReference>
<dbReference type="EMBL" id="VLLL01000005">
    <property type="protein sequence ID" value="TWJ15197.1"/>
    <property type="molecule type" value="Genomic_DNA"/>
</dbReference>
<reference evidence="1 2" key="1">
    <citation type="journal article" date="2013" name="Stand. Genomic Sci.">
        <title>Genomic Encyclopedia of Type Strains, Phase I: The one thousand microbial genomes (KMG-I) project.</title>
        <authorList>
            <person name="Kyrpides N.C."/>
            <person name="Woyke T."/>
            <person name="Eisen J.A."/>
            <person name="Garrity G."/>
            <person name="Lilburn T.G."/>
            <person name="Beck B.J."/>
            <person name="Whitman W.B."/>
            <person name="Hugenholtz P."/>
            <person name="Klenk H.P."/>
        </authorList>
    </citation>
    <scope>NUCLEOTIDE SEQUENCE [LARGE SCALE GENOMIC DNA]</scope>
    <source>
        <strain evidence="1 2">DSM 45044</strain>
    </source>
</reference>
<evidence type="ECO:0000313" key="1">
    <source>
        <dbReference type="EMBL" id="TWJ15197.1"/>
    </source>
</evidence>
<dbReference type="RefSeq" id="WP_147137013.1">
    <property type="nucleotide sequence ID" value="NZ_BAABIJ010000001.1"/>
</dbReference>
<evidence type="ECO:0000313" key="2">
    <source>
        <dbReference type="Proteomes" id="UP000321617"/>
    </source>
</evidence>
<keyword evidence="1" id="KW-0067">ATP-binding</keyword>
<keyword evidence="1" id="KW-0347">Helicase</keyword>
<dbReference type="OrthoDB" id="3268233at2"/>
<dbReference type="GO" id="GO:0004386">
    <property type="term" value="F:helicase activity"/>
    <property type="evidence" value="ECO:0007669"/>
    <property type="project" value="UniProtKB-KW"/>
</dbReference>
<keyword evidence="1" id="KW-0547">Nucleotide-binding</keyword>
<dbReference type="Proteomes" id="UP000321617">
    <property type="component" value="Unassembled WGS sequence"/>
</dbReference>
<protein>
    <submittedName>
        <fullName evidence="1">ATP-dependent DNA helicase RecG</fullName>
    </submittedName>
</protein>
<dbReference type="InterPro" id="IPR012340">
    <property type="entry name" value="NA-bd_OB-fold"/>
</dbReference>
<organism evidence="1 2">
    <name type="scientific">Stackebrandtia albiflava</name>
    <dbReference type="NCBI Taxonomy" id="406432"/>
    <lineage>
        <taxon>Bacteria</taxon>
        <taxon>Bacillati</taxon>
        <taxon>Actinomycetota</taxon>
        <taxon>Actinomycetes</taxon>
        <taxon>Glycomycetales</taxon>
        <taxon>Glycomycetaceae</taxon>
        <taxon>Stackebrandtia</taxon>
    </lineage>
</organism>
<dbReference type="AlphaFoldDB" id="A0A562VBJ5"/>
<accession>A0A562VBJ5</accession>
<name>A0A562VBJ5_9ACTN</name>
<dbReference type="CDD" id="cd04488">
    <property type="entry name" value="RecG_wedge_OBF"/>
    <property type="match status" value="1"/>
</dbReference>
<keyword evidence="2" id="KW-1185">Reference proteome</keyword>
<comment type="caution">
    <text evidence="1">The sequence shown here is derived from an EMBL/GenBank/DDBJ whole genome shotgun (WGS) entry which is preliminary data.</text>
</comment>
<keyword evidence="1" id="KW-0378">Hydrolase</keyword>